<dbReference type="EMBL" id="FQZX01000001">
    <property type="protein sequence ID" value="SHJ62600.1"/>
    <property type="molecule type" value="Genomic_DNA"/>
</dbReference>
<keyword evidence="3" id="KW-1185">Reference proteome</keyword>
<dbReference type="OrthoDB" id="1190024at2"/>
<sequence length="156" mass="18192">MQIFRDFLDNYDSNDDLKKVSSSDVAKLESEFNIYLPNDFKIFLVDYGTPWTPDILNIIVDNEIDLNDVQNFWSIENIILDKKSEWTSKILTGIIPFGSDCMGSIYGFLTLDLKEKKESVPVYFFDHDFDTVTKVAESFSEWIDQFIRIKTDDNKS</sequence>
<evidence type="ECO:0000259" key="1">
    <source>
        <dbReference type="SMART" id="SM00860"/>
    </source>
</evidence>
<evidence type="ECO:0000313" key="2">
    <source>
        <dbReference type="EMBL" id="SHJ62600.1"/>
    </source>
</evidence>
<evidence type="ECO:0000313" key="3">
    <source>
        <dbReference type="Proteomes" id="UP000184314"/>
    </source>
</evidence>
<organism evidence="2 3">
    <name type="scientific">Maribacter aquivivus</name>
    <dbReference type="NCBI Taxonomy" id="228958"/>
    <lineage>
        <taxon>Bacteria</taxon>
        <taxon>Pseudomonadati</taxon>
        <taxon>Bacteroidota</taxon>
        <taxon>Flavobacteriia</taxon>
        <taxon>Flavobacteriales</taxon>
        <taxon>Flavobacteriaceae</taxon>
        <taxon>Maribacter</taxon>
    </lineage>
</organism>
<dbReference type="Pfam" id="PF09346">
    <property type="entry name" value="SMI1_KNR4"/>
    <property type="match status" value="1"/>
</dbReference>
<accession>A0A1M6KUR0</accession>
<gene>
    <name evidence="2" type="ORF">SAMN04488007_0918</name>
</gene>
<dbReference type="Gene3D" id="3.40.1580.10">
    <property type="entry name" value="SMI1/KNR4-like"/>
    <property type="match status" value="1"/>
</dbReference>
<protein>
    <submittedName>
        <fullName evidence="2">SMI1 / KNR4 family (SUKH-1)</fullName>
    </submittedName>
</protein>
<dbReference type="SUPFAM" id="SSF160631">
    <property type="entry name" value="SMI1/KNR4-like"/>
    <property type="match status" value="1"/>
</dbReference>
<feature type="domain" description="Knr4/Smi1-like" evidence="1">
    <location>
        <begin position="19"/>
        <end position="145"/>
    </location>
</feature>
<name>A0A1M6KUR0_9FLAO</name>
<reference evidence="3" key="1">
    <citation type="submission" date="2016-11" db="EMBL/GenBank/DDBJ databases">
        <authorList>
            <person name="Varghese N."/>
            <person name="Submissions S."/>
        </authorList>
    </citation>
    <scope>NUCLEOTIDE SEQUENCE [LARGE SCALE GENOMIC DNA]</scope>
    <source>
        <strain evidence="3">DSM 16478</strain>
    </source>
</reference>
<proteinExistence type="predicted"/>
<dbReference type="STRING" id="228958.SAMN04488007_0918"/>
<dbReference type="InterPro" id="IPR018958">
    <property type="entry name" value="Knr4/Smi1-like_dom"/>
</dbReference>
<dbReference type="InterPro" id="IPR037883">
    <property type="entry name" value="Knr4/Smi1-like_sf"/>
</dbReference>
<dbReference type="SMART" id="SM00860">
    <property type="entry name" value="SMI1_KNR4"/>
    <property type="match status" value="1"/>
</dbReference>
<dbReference type="AlphaFoldDB" id="A0A1M6KUR0"/>
<dbReference type="RefSeq" id="WP_073241667.1">
    <property type="nucleotide sequence ID" value="NZ_FQZX01000001.1"/>
</dbReference>
<dbReference type="Proteomes" id="UP000184314">
    <property type="component" value="Unassembled WGS sequence"/>
</dbReference>